<comment type="caution">
    <text evidence="1">The sequence shown here is derived from an EMBL/GenBank/DDBJ whole genome shotgun (WGS) entry which is preliminary data.</text>
</comment>
<dbReference type="Proteomes" id="UP001464891">
    <property type="component" value="Unassembled WGS sequence"/>
</dbReference>
<dbReference type="EMBL" id="JAMPKM010000001">
    <property type="protein sequence ID" value="MEP0815626.1"/>
    <property type="molecule type" value="Genomic_DNA"/>
</dbReference>
<sequence length="209" mass="24624">MTKAEIEAVLQAAFSRCDAVNYPLNEQQKQILLGLVVELERLQRQSNNGDDHSEENPLDELTVEQRSLLLEFVKEQEQQNHPWKIKLLNDWLHNRNSASMQFIRELYGPQWLNRVQPRHVAAYAELDNRETLKVKVGDRIEVCNSLWEWVQESGPCAPEWFPCTVIGIAEKDDNGQAYTSCLIRFDSGMEYEIQGIYRWNRYNWRWPNT</sequence>
<protein>
    <recommendedName>
        <fullName evidence="3">SH3 domain-containing protein</fullName>
    </recommendedName>
</protein>
<evidence type="ECO:0008006" key="3">
    <source>
        <dbReference type="Google" id="ProtNLM"/>
    </source>
</evidence>
<organism evidence="1 2">
    <name type="scientific">Trichocoleus desertorum GB2-A4</name>
    <dbReference type="NCBI Taxonomy" id="2933944"/>
    <lineage>
        <taxon>Bacteria</taxon>
        <taxon>Bacillati</taxon>
        <taxon>Cyanobacteriota</taxon>
        <taxon>Cyanophyceae</taxon>
        <taxon>Leptolyngbyales</taxon>
        <taxon>Trichocoleusaceae</taxon>
        <taxon>Trichocoleus</taxon>
    </lineage>
</organism>
<accession>A0ABV0J1J0</accession>
<evidence type="ECO:0000313" key="2">
    <source>
        <dbReference type="Proteomes" id="UP001464891"/>
    </source>
</evidence>
<dbReference type="RefSeq" id="WP_190431175.1">
    <property type="nucleotide sequence ID" value="NZ_JAMPKM010000001.1"/>
</dbReference>
<reference evidence="1 2" key="1">
    <citation type="submission" date="2022-04" db="EMBL/GenBank/DDBJ databases">
        <title>Positive selection, recombination, and allopatry shape intraspecific diversity of widespread and dominant cyanobacteria.</title>
        <authorList>
            <person name="Wei J."/>
            <person name="Shu W."/>
            <person name="Hu C."/>
        </authorList>
    </citation>
    <scope>NUCLEOTIDE SEQUENCE [LARGE SCALE GENOMIC DNA]</scope>
    <source>
        <strain evidence="1 2">GB2-A4</strain>
    </source>
</reference>
<keyword evidence="2" id="KW-1185">Reference proteome</keyword>
<proteinExistence type="predicted"/>
<gene>
    <name evidence="1" type="ORF">NC998_00780</name>
</gene>
<evidence type="ECO:0000313" key="1">
    <source>
        <dbReference type="EMBL" id="MEP0815626.1"/>
    </source>
</evidence>
<name>A0ABV0J1J0_9CYAN</name>